<dbReference type="AlphaFoldDB" id="I2G5E8"/>
<reference evidence="2 3" key="1">
    <citation type="journal article" date="2012" name="Plant Cell">
        <title>Genome comparison of barley and maize smut fungi reveals targeted loss of RNA silencing components and species-specific presence of transposable elements.</title>
        <authorList>
            <person name="Laurie J.D."/>
            <person name="Ali S."/>
            <person name="Linning R."/>
            <person name="Mannhaupt G."/>
            <person name="Wong P."/>
            <person name="Gueldener U."/>
            <person name="Muensterkoetter M."/>
            <person name="Moore R."/>
            <person name="Kahmann R."/>
            <person name="Bakkeren G."/>
            <person name="Schirawski J."/>
        </authorList>
    </citation>
    <scope>NUCLEOTIDE SEQUENCE [LARGE SCALE GENOMIC DNA]</scope>
    <source>
        <strain evidence="3">Uh4875-4</strain>
    </source>
</reference>
<accession>I2G5E8</accession>
<dbReference type="PANTHER" id="PTHR33266">
    <property type="entry name" value="CHROMOSOME 15, WHOLE GENOME SHOTGUN SEQUENCE"/>
    <property type="match status" value="1"/>
</dbReference>
<protein>
    <submittedName>
        <fullName evidence="2">Conserved uncharacterized protein</fullName>
    </submittedName>
</protein>
<sequence>MASRLGLGLAPVHEKGSLLFDELKGVMEKSVDEHMHTMSHISKRGTMYIHSPSEPVLAIAASLIMLPTVSKDFFQELADWQMAVNTYGSILEYFRMTCIGDLAIALAITGLKGMHGQLASRIALITAWDAAKRKELDALELQEISQYATVLTRAVPLETILAGLADLDEANADQLRQRLERVQQHRLSTRPAGRSAASSTIAWTNFTHFDVLPDHITKISPEYLWCCWKRGLGLQMARSQHGIDGILPVFMGSLEEPFVSRTGTQDDAATSSIEMHAARYMTYIAWEAKNHDEPQPEARSGKPDVKFKLAGPSIMHASHTLPGEEPLTERALICVQLDLGSSTPFVSEPQGFRPRVETINGTECPRLCIRGVTNKHAYPCLDVLKIRAVFQTLWNCILAECPYELLDEVPNSIWNDHMQPALPSISAAGVSNPPAAATAAAKDDNDGAAQCKRQRMDLD</sequence>
<dbReference type="HOGENOM" id="CLU_059232_0_0_1"/>
<dbReference type="Proteomes" id="UP000006174">
    <property type="component" value="Unassembled WGS sequence"/>
</dbReference>
<dbReference type="PANTHER" id="PTHR33266:SF1">
    <property type="entry name" value="F-BOX DOMAIN-CONTAINING PROTEIN"/>
    <property type="match status" value="1"/>
</dbReference>
<evidence type="ECO:0000313" key="3">
    <source>
        <dbReference type="Proteomes" id="UP000006174"/>
    </source>
</evidence>
<dbReference type="STRING" id="1128400.I2G5E8"/>
<evidence type="ECO:0000313" key="2">
    <source>
        <dbReference type="EMBL" id="CCF54391.1"/>
    </source>
</evidence>
<keyword evidence="3" id="KW-1185">Reference proteome</keyword>
<organism evidence="2 3">
    <name type="scientific">Ustilago hordei</name>
    <name type="common">Barley covered smut fungus</name>
    <dbReference type="NCBI Taxonomy" id="120017"/>
    <lineage>
        <taxon>Eukaryota</taxon>
        <taxon>Fungi</taxon>
        <taxon>Dikarya</taxon>
        <taxon>Basidiomycota</taxon>
        <taxon>Ustilaginomycotina</taxon>
        <taxon>Ustilaginomycetes</taxon>
        <taxon>Ustilaginales</taxon>
        <taxon>Ustilaginaceae</taxon>
        <taxon>Ustilago</taxon>
    </lineage>
</organism>
<dbReference type="OMA" id="IMHASHT"/>
<evidence type="ECO:0000256" key="1">
    <source>
        <dbReference type="SAM" id="MobiDB-lite"/>
    </source>
</evidence>
<feature type="region of interest" description="Disordered" evidence="1">
    <location>
        <begin position="435"/>
        <end position="459"/>
    </location>
</feature>
<dbReference type="EMBL" id="CAGI01000191">
    <property type="protein sequence ID" value="CCF54391.1"/>
    <property type="molecule type" value="Genomic_DNA"/>
</dbReference>
<dbReference type="eggNOG" id="ENOG502SUTR">
    <property type="taxonomic scope" value="Eukaryota"/>
</dbReference>
<proteinExistence type="predicted"/>
<name>I2G5E8_USTHO</name>
<gene>
    <name evidence="2" type="ORF">UHOR_02119</name>
</gene>
<comment type="caution">
    <text evidence="2">The sequence shown here is derived from an EMBL/GenBank/DDBJ whole genome shotgun (WGS) entry which is preliminary data.</text>
</comment>